<dbReference type="RefSeq" id="WP_228101676.1">
    <property type="nucleotide sequence ID" value="NZ_JACYGY010000001.1"/>
</dbReference>
<accession>A0ABR9W6Z0</accession>
<sequence>MKPLVGKWYLAEVEQLVNGEKVWVPFVGYEKIFMNFRFDGILLDENGKTFCCVPQIYNINNTRFEVKPRAAVSYSANCSTTNCGVAFCSIYDITVSSEEMTISNCNSFKSRYLKVK</sequence>
<organism evidence="1 2">
    <name type="scientific">Dyadobacter subterraneus</name>
    <dbReference type="NCBI Taxonomy" id="2773304"/>
    <lineage>
        <taxon>Bacteria</taxon>
        <taxon>Pseudomonadati</taxon>
        <taxon>Bacteroidota</taxon>
        <taxon>Cytophagia</taxon>
        <taxon>Cytophagales</taxon>
        <taxon>Spirosomataceae</taxon>
        <taxon>Dyadobacter</taxon>
    </lineage>
</organism>
<name>A0ABR9W6Z0_9BACT</name>
<gene>
    <name evidence="1" type="ORF">IEE83_04790</name>
</gene>
<keyword evidence="2" id="KW-1185">Reference proteome</keyword>
<dbReference type="Proteomes" id="UP000634134">
    <property type="component" value="Unassembled WGS sequence"/>
</dbReference>
<evidence type="ECO:0000313" key="1">
    <source>
        <dbReference type="EMBL" id="MBE9461193.1"/>
    </source>
</evidence>
<evidence type="ECO:0000313" key="2">
    <source>
        <dbReference type="Proteomes" id="UP000634134"/>
    </source>
</evidence>
<dbReference type="EMBL" id="JACYGY010000001">
    <property type="protein sequence ID" value="MBE9461193.1"/>
    <property type="molecule type" value="Genomic_DNA"/>
</dbReference>
<protein>
    <submittedName>
        <fullName evidence="1">Uncharacterized protein</fullName>
    </submittedName>
</protein>
<reference evidence="2" key="1">
    <citation type="submission" date="2023-07" db="EMBL/GenBank/DDBJ databases">
        <title>Dyadobacter sp. nov 'subterranea' isolated from contaminted grondwater.</title>
        <authorList>
            <person name="Szabo I."/>
            <person name="Al-Omari J."/>
            <person name="Szerdahelyi S.G."/>
            <person name="Rado J."/>
        </authorList>
    </citation>
    <scope>NUCLEOTIDE SEQUENCE [LARGE SCALE GENOMIC DNA]</scope>
    <source>
        <strain evidence="2">UP-52</strain>
    </source>
</reference>
<comment type="caution">
    <text evidence="1">The sequence shown here is derived from an EMBL/GenBank/DDBJ whole genome shotgun (WGS) entry which is preliminary data.</text>
</comment>
<proteinExistence type="predicted"/>